<proteinExistence type="predicted"/>
<dbReference type="PANTHER" id="PTHR23507">
    <property type="entry name" value="ZGC:174356"/>
    <property type="match status" value="1"/>
</dbReference>
<keyword evidence="8" id="KW-1185">Reference proteome</keyword>
<evidence type="ECO:0000313" key="8">
    <source>
        <dbReference type="Proteomes" id="UP001392437"/>
    </source>
</evidence>
<feature type="compositionally biased region" description="Low complexity" evidence="5">
    <location>
        <begin position="1"/>
        <end position="18"/>
    </location>
</feature>
<accession>A0AAW0REQ2</accession>
<feature type="transmembrane region" description="Helical" evidence="6">
    <location>
        <begin position="376"/>
        <end position="395"/>
    </location>
</feature>
<dbReference type="Gene3D" id="1.20.1250.20">
    <property type="entry name" value="MFS general substrate transporter like domains"/>
    <property type="match status" value="1"/>
</dbReference>
<evidence type="ECO:0000256" key="3">
    <source>
        <dbReference type="ARBA" id="ARBA00022989"/>
    </source>
</evidence>
<feature type="transmembrane region" description="Helical" evidence="6">
    <location>
        <begin position="466"/>
        <end position="489"/>
    </location>
</feature>
<dbReference type="EMBL" id="JAQQWP010000001">
    <property type="protein sequence ID" value="KAK8133236.1"/>
    <property type="molecule type" value="Genomic_DNA"/>
</dbReference>
<dbReference type="PANTHER" id="PTHR23507:SF1">
    <property type="entry name" value="FI18259P1-RELATED"/>
    <property type="match status" value="1"/>
</dbReference>
<organism evidence="7 8">
    <name type="scientific">Apiospora kogelbergensis</name>
    <dbReference type="NCBI Taxonomy" id="1337665"/>
    <lineage>
        <taxon>Eukaryota</taxon>
        <taxon>Fungi</taxon>
        <taxon>Dikarya</taxon>
        <taxon>Ascomycota</taxon>
        <taxon>Pezizomycotina</taxon>
        <taxon>Sordariomycetes</taxon>
        <taxon>Xylariomycetidae</taxon>
        <taxon>Amphisphaeriales</taxon>
        <taxon>Apiosporaceae</taxon>
        <taxon>Apiospora</taxon>
    </lineage>
</organism>
<comment type="subcellular location">
    <subcellularLocation>
        <location evidence="1">Membrane</location>
        <topology evidence="1">Multi-pass membrane protein</topology>
    </subcellularLocation>
</comment>
<evidence type="ECO:0000313" key="7">
    <source>
        <dbReference type="EMBL" id="KAK8133236.1"/>
    </source>
</evidence>
<keyword evidence="2 6" id="KW-0812">Transmembrane</keyword>
<reference evidence="7 8" key="1">
    <citation type="submission" date="2023-01" db="EMBL/GenBank/DDBJ databases">
        <title>Analysis of 21 Apiospora genomes using comparative genomics revels a genus with tremendous synthesis potential of carbohydrate active enzymes and secondary metabolites.</title>
        <authorList>
            <person name="Sorensen T."/>
        </authorList>
    </citation>
    <scope>NUCLEOTIDE SEQUENCE [LARGE SCALE GENOMIC DNA]</scope>
    <source>
        <strain evidence="7 8">CBS 117206</strain>
    </source>
</reference>
<dbReference type="GO" id="GO:0016020">
    <property type="term" value="C:membrane"/>
    <property type="evidence" value="ECO:0007669"/>
    <property type="project" value="UniProtKB-SubCell"/>
</dbReference>
<feature type="transmembrane region" description="Helical" evidence="6">
    <location>
        <begin position="139"/>
        <end position="162"/>
    </location>
</feature>
<comment type="caution">
    <text evidence="7">The sequence shown here is derived from an EMBL/GenBank/DDBJ whole genome shotgun (WGS) entry which is preliminary data.</text>
</comment>
<dbReference type="GO" id="GO:0022857">
    <property type="term" value="F:transmembrane transporter activity"/>
    <property type="evidence" value="ECO:0007669"/>
    <property type="project" value="InterPro"/>
</dbReference>
<evidence type="ECO:0000256" key="1">
    <source>
        <dbReference type="ARBA" id="ARBA00004141"/>
    </source>
</evidence>
<feature type="transmembrane region" description="Helical" evidence="6">
    <location>
        <begin position="205"/>
        <end position="227"/>
    </location>
</feature>
<sequence length="491" mass="53946">MDSSESSPLLSSEITPTSIASPDTENCSSRPVKPPWARIVVLLLLFLVFLDLGYELITPAQTRVFEQILCSLYYRSDPDPVKSGGRDGAEEKWCKVAPIQGGVAAVKGWQLTFDSPFAPMLIFSVPWAYVADFYGRNPVLLLDSAALFGKYVFVQFICYLQGDISLNWTWLSALHTAFGGSVTVVTALIYTIISDVVPEEKRVAIFFQVLTATITTQFLGSLMSAALMTWNPWIPMLLGLAIELAAIATLLFIPETKNYNATDPLGLVSPPTSTDDPRPRLEPWQGVAWHTRHFLSFLFSDRRIPLILSTFTIHMLFLNRDVLLQYISTRYSISLAQATAIISIRSGAVIFICVVLLPALSIYCRNRVGPNRSDLFLARISAVIIVLTFLGIGLAPSLPGLISALTLNALGWGLWSFLRSLLTSLIEAEKVARLNTFIGVFDTIGLMVGSPLLAELFARGIDLQGCWFGLPFLACAGVITIFLGLLLVVRV</sequence>
<evidence type="ECO:0000256" key="5">
    <source>
        <dbReference type="SAM" id="MobiDB-lite"/>
    </source>
</evidence>
<gene>
    <name evidence="7" type="ORF">PG999_001409</name>
</gene>
<keyword evidence="4 6" id="KW-0472">Membrane</keyword>
<feature type="compositionally biased region" description="Polar residues" evidence="5">
    <location>
        <begin position="19"/>
        <end position="29"/>
    </location>
</feature>
<evidence type="ECO:0000256" key="4">
    <source>
        <dbReference type="ARBA" id="ARBA00023136"/>
    </source>
</evidence>
<feature type="transmembrane region" description="Helical" evidence="6">
    <location>
        <begin position="340"/>
        <end position="364"/>
    </location>
</feature>
<feature type="transmembrane region" description="Helical" evidence="6">
    <location>
        <begin position="401"/>
        <end position="422"/>
    </location>
</feature>
<dbReference type="InterPro" id="IPR011701">
    <property type="entry name" value="MFS"/>
</dbReference>
<dbReference type="Pfam" id="PF07690">
    <property type="entry name" value="MFS_1"/>
    <property type="match status" value="1"/>
</dbReference>
<evidence type="ECO:0000256" key="2">
    <source>
        <dbReference type="ARBA" id="ARBA00022692"/>
    </source>
</evidence>
<keyword evidence="3 6" id="KW-1133">Transmembrane helix</keyword>
<protein>
    <recommendedName>
        <fullName evidence="9">Major Facilitator Superfamily protein</fullName>
    </recommendedName>
</protein>
<feature type="transmembrane region" description="Helical" evidence="6">
    <location>
        <begin position="233"/>
        <end position="253"/>
    </location>
</feature>
<feature type="transmembrane region" description="Helical" evidence="6">
    <location>
        <begin position="36"/>
        <end position="57"/>
    </location>
</feature>
<dbReference type="SUPFAM" id="SSF103473">
    <property type="entry name" value="MFS general substrate transporter"/>
    <property type="match status" value="1"/>
</dbReference>
<dbReference type="Proteomes" id="UP001392437">
    <property type="component" value="Unassembled WGS sequence"/>
</dbReference>
<name>A0AAW0REQ2_9PEZI</name>
<evidence type="ECO:0000256" key="6">
    <source>
        <dbReference type="SAM" id="Phobius"/>
    </source>
</evidence>
<feature type="region of interest" description="Disordered" evidence="5">
    <location>
        <begin position="1"/>
        <end position="30"/>
    </location>
</feature>
<dbReference type="AlphaFoldDB" id="A0AAW0REQ2"/>
<feature type="transmembrane region" description="Helical" evidence="6">
    <location>
        <begin position="168"/>
        <end position="193"/>
    </location>
</feature>
<feature type="transmembrane region" description="Helical" evidence="6">
    <location>
        <begin position="306"/>
        <end position="328"/>
    </location>
</feature>
<dbReference type="InterPro" id="IPR036259">
    <property type="entry name" value="MFS_trans_sf"/>
</dbReference>
<evidence type="ECO:0008006" key="9">
    <source>
        <dbReference type="Google" id="ProtNLM"/>
    </source>
</evidence>
<feature type="transmembrane region" description="Helical" evidence="6">
    <location>
        <begin position="434"/>
        <end position="454"/>
    </location>
</feature>